<sequence length="205" mass="22120">MTRLSLQTLLLSSWLAVVAAFDLTGQVVWNDACPDALSLGRAKVVLDDGRLKGGVMSDGSFNIPNVPIGPHLLSVVSHDHSFDSLRVDVTNETVHVYPYSLGTPFNPPSTVSLPYPVKLSPKEKLDFYVPPQTFSLYSLLTNPMVLFAIGGLALFALNSLVDVNALQEAAKQIDEPAPNPTRSLAEGQDQSRGGPAKRGGRKVRR</sequence>
<dbReference type="InterPro" id="IPR019008">
    <property type="entry name" value="Beta_sandwich_EMC7"/>
</dbReference>
<dbReference type="PANTHER" id="PTHR13605:SF4">
    <property type="entry name" value="ER MEMBRANE PROTEIN COMPLEX SUBUNIT 7"/>
    <property type="match status" value="1"/>
</dbReference>
<organism evidence="10 11">
    <name type="scientific">Leucocoprinus birnbaumii</name>
    <dbReference type="NCBI Taxonomy" id="56174"/>
    <lineage>
        <taxon>Eukaryota</taxon>
        <taxon>Fungi</taxon>
        <taxon>Dikarya</taxon>
        <taxon>Basidiomycota</taxon>
        <taxon>Agaricomycotina</taxon>
        <taxon>Agaricomycetes</taxon>
        <taxon>Agaricomycetidae</taxon>
        <taxon>Agaricales</taxon>
        <taxon>Agaricineae</taxon>
        <taxon>Agaricaceae</taxon>
        <taxon>Leucocoprinus</taxon>
    </lineage>
</organism>
<name>A0AAD5YLV0_9AGAR</name>
<evidence type="ECO:0000256" key="1">
    <source>
        <dbReference type="ARBA" id="ARBA00004167"/>
    </source>
</evidence>
<feature type="signal peptide" evidence="8">
    <location>
        <begin position="1"/>
        <end position="20"/>
    </location>
</feature>
<evidence type="ECO:0000256" key="2">
    <source>
        <dbReference type="ARBA" id="ARBA00022692"/>
    </source>
</evidence>
<evidence type="ECO:0000256" key="6">
    <source>
        <dbReference type="SAM" id="MobiDB-lite"/>
    </source>
</evidence>
<dbReference type="GO" id="GO:0072546">
    <property type="term" value="C:EMC complex"/>
    <property type="evidence" value="ECO:0007669"/>
    <property type="project" value="TreeGrafter"/>
</dbReference>
<evidence type="ECO:0000259" key="9">
    <source>
        <dbReference type="Pfam" id="PF09430"/>
    </source>
</evidence>
<evidence type="ECO:0000256" key="7">
    <source>
        <dbReference type="SAM" id="Phobius"/>
    </source>
</evidence>
<feature type="region of interest" description="Disordered" evidence="6">
    <location>
        <begin position="171"/>
        <end position="205"/>
    </location>
</feature>
<evidence type="ECO:0000313" key="11">
    <source>
        <dbReference type="Proteomes" id="UP001213000"/>
    </source>
</evidence>
<keyword evidence="5 7" id="KW-0472">Membrane</keyword>
<keyword evidence="3 8" id="KW-0732">Signal</keyword>
<dbReference type="Pfam" id="PF09430">
    <property type="entry name" value="EMC7_beta-sandw"/>
    <property type="match status" value="1"/>
</dbReference>
<comment type="subcellular location">
    <subcellularLocation>
        <location evidence="1">Membrane</location>
        <topology evidence="1">Single-pass membrane protein</topology>
    </subcellularLocation>
</comment>
<reference evidence="10" key="1">
    <citation type="submission" date="2022-07" db="EMBL/GenBank/DDBJ databases">
        <title>Genome Sequence of Leucocoprinus birnbaumii.</title>
        <authorList>
            <person name="Buettner E."/>
        </authorList>
    </citation>
    <scope>NUCLEOTIDE SEQUENCE</scope>
    <source>
        <strain evidence="10">VT141</strain>
    </source>
</reference>
<evidence type="ECO:0000256" key="8">
    <source>
        <dbReference type="SAM" id="SignalP"/>
    </source>
</evidence>
<comment type="caution">
    <text evidence="10">The sequence shown here is derived from an EMBL/GenBank/DDBJ whole genome shotgun (WGS) entry which is preliminary data.</text>
</comment>
<proteinExistence type="predicted"/>
<gene>
    <name evidence="10" type="ORF">NP233_g9869</name>
</gene>
<accession>A0AAD5YLV0</accession>
<feature type="domain" description="ER membrane protein complex subunit 7 beta-sandwich" evidence="9">
    <location>
        <begin position="41"/>
        <end position="146"/>
    </location>
</feature>
<keyword evidence="11" id="KW-1185">Reference proteome</keyword>
<dbReference type="EMBL" id="JANIEX010000931">
    <property type="protein sequence ID" value="KAJ3561967.1"/>
    <property type="molecule type" value="Genomic_DNA"/>
</dbReference>
<feature type="chain" id="PRO_5041950101" description="ER membrane protein complex subunit 7 beta-sandwich domain-containing protein" evidence="8">
    <location>
        <begin position="21"/>
        <end position="205"/>
    </location>
</feature>
<evidence type="ECO:0000256" key="5">
    <source>
        <dbReference type="ARBA" id="ARBA00023136"/>
    </source>
</evidence>
<evidence type="ECO:0000256" key="3">
    <source>
        <dbReference type="ARBA" id="ARBA00022729"/>
    </source>
</evidence>
<protein>
    <recommendedName>
        <fullName evidence="9">ER membrane protein complex subunit 7 beta-sandwich domain-containing protein</fullName>
    </recommendedName>
</protein>
<dbReference type="PANTHER" id="PTHR13605">
    <property type="entry name" value="ER MEMBRANE PROTEIN COMPLEX SUBUNIT 7"/>
    <property type="match status" value="1"/>
</dbReference>
<evidence type="ECO:0000313" key="10">
    <source>
        <dbReference type="EMBL" id="KAJ3561967.1"/>
    </source>
</evidence>
<evidence type="ECO:0000256" key="4">
    <source>
        <dbReference type="ARBA" id="ARBA00022989"/>
    </source>
</evidence>
<dbReference type="InterPro" id="IPR039163">
    <property type="entry name" value="EMC7"/>
</dbReference>
<keyword evidence="4 7" id="KW-1133">Transmembrane helix</keyword>
<dbReference type="AlphaFoldDB" id="A0AAD5YLV0"/>
<dbReference type="Proteomes" id="UP001213000">
    <property type="component" value="Unassembled WGS sequence"/>
</dbReference>
<feature type="transmembrane region" description="Helical" evidence="7">
    <location>
        <begin position="134"/>
        <end position="157"/>
    </location>
</feature>
<keyword evidence="2 7" id="KW-0812">Transmembrane</keyword>